<protein>
    <submittedName>
        <fullName evidence="3">Uncharacterized protein</fullName>
    </submittedName>
</protein>
<evidence type="ECO:0000256" key="2">
    <source>
        <dbReference type="SAM" id="SignalP"/>
    </source>
</evidence>
<keyword evidence="2" id="KW-0732">Signal</keyword>
<reference evidence="3" key="1">
    <citation type="submission" date="2022-03" db="EMBL/GenBank/DDBJ databases">
        <authorList>
            <person name="Martin H S."/>
        </authorList>
    </citation>
    <scope>NUCLEOTIDE SEQUENCE</scope>
</reference>
<keyword evidence="4" id="KW-1185">Reference proteome</keyword>
<evidence type="ECO:0000313" key="3">
    <source>
        <dbReference type="EMBL" id="CAH2049978.1"/>
    </source>
</evidence>
<sequence>MQTKITTIALFAVLFAYAVADGDRRQKDSDGYSETRGNFADKSSEGDVSVEDESGGCDRSIDDRISPEVLEREDQYGKGRHKVGYSSARASAAASADASASAYEHNPSDRIFI</sequence>
<name>A0ABN8IB84_9NEOP</name>
<evidence type="ECO:0000313" key="4">
    <source>
        <dbReference type="Proteomes" id="UP000837857"/>
    </source>
</evidence>
<feature type="non-terminal residue" evidence="3">
    <location>
        <position position="113"/>
    </location>
</feature>
<feature type="chain" id="PRO_5046418286" evidence="2">
    <location>
        <begin position="21"/>
        <end position="113"/>
    </location>
</feature>
<evidence type="ECO:0000256" key="1">
    <source>
        <dbReference type="SAM" id="MobiDB-lite"/>
    </source>
</evidence>
<dbReference type="Proteomes" id="UP000837857">
    <property type="component" value="Chromosome 2"/>
</dbReference>
<organism evidence="3 4">
    <name type="scientific">Iphiclides podalirius</name>
    <name type="common">scarce swallowtail</name>
    <dbReference type="NCBI Taxonomy" id="110791"/>
    <lineage>
        <taxon>Eukaryota</taxon>
        <taxon>Metazoa</taxon>
        <taxon>Ecdysozoa</taxon>
        <taxon>Arthropoda</taxon>
        <taxon>Hexapoda</taxon>
        <taxon>Insecta</taxon>
        <taxon>Pterygota</taxon>
        <taxon>Neoptera</taxon>
        <taxon>Endopterygota</taxon>
        <taxon>Lepidoptera</taxon>
        <taxon>Glossata</taxon>
        <taxon>Ditrysia</taxon>
        <taxon>Papilionoidea</taxon>
        <taxon>Papilionidae</taxon>
        <taxon>Papilioninae</taxon>
        <taxon>Iphiclides</taxon>
    </lineage>
</organism>
<feature type="compositionally biased region" description="Basic and acidic residues" evidence="1">
    <location>
        <begin position="59"/>
        <end position="77"/>
    </location>
</feature>
<feature type="region of interest" description="Disordered" evidence="1">
    <location>
        <begin position="23"/>
        <end position="83"/>
    </location>
</feature>
<gene>
    <name evidence="3" type="ORF">IPOD504_LOCUS7144</name>
</gene>
<proteinExistence type="predicted"/>
<accession>A0ABN8IB84</accession>
<feature type="signal peptide" evidence="2">
    <location>
        <begin position="1"/>
        <end position="20"/>
    </location>
</feature>
<dbReference type="EMBL" id="OW152814">
    <property type="protein sequence ID" value="CAH2049978.1"/>
    <property type="molecule type" value="Genomic_DNA"/>
</dbReference>